<proteinExistence type="predicted"/>
<dbReference type="eggNOG" id="arCOG03824">
    <property type="taxonomic scope" value="Archaea"/>
</dbReference>
<dbReference type="STRING" id="1198449.ACAM_0876"/>
<evidence type="ECO:0000313" key="1">
    <source>
        <dbReference type="EMBL" id="BAN90345.1"/>
    </source>
</evidence>
<keyword evidence="2" id="KW-1185">Reference proteome</keyword>
<sequence>MEGIRRVRLAIPYHVFETEKGEGGIGFDASLWRAVDMSFRRSLLAVPISKLGLKAEGNCVLKPKMSPEEVLQGLREIARQKPSPYKVFKARLAALITPFSRGELDRVGREYVEAIQAANLASAILEMGVGRYRGVYWGSVDLELEDRERGGGLRLVDAPSPGYRGLVENDMGVRRFLIVAARACVGTIE</sequence>
<reference evidence="1 2" key="1">
    <citation type="journal article" date="2013" name="Appl. Environ. Microbiol.">
        <title>Variation of the Virus-Related Elements within Syntenic Genomes of the Hyperthermophilic Archaeon Aeropyrum.</title>
        <authorList>
            <person name="Daifuku T."/>
            <person name="Yoshida T."/>
            <person name="Kitamura T."/>
            <person name="Kawaichi S."/>
            <person name="Inoue T."/>
            <person name="Nomura K."/>
            <person name="Yoshida Y."/>
            <person name="Kuno S."/>
            <person name="Sako Y."/>
        </authorList>
    </citation>
    <scope>NUCLEOTIDE SEQUENCE [LARGE SCALE GENOMIC DNA]</scope>
    <source>
        <strain evidence="1 2">SY1</strain>
    </source>
</reference>
<dbReference type="EMBL" id="AP012489">
    <property type="protein sequence ID" value="BAN90345.1"/>
    <property type="molecule type" value="Genomic_DNA"/>
</dbReference>
<evidence type="ECO:0000313" key="2">
    <source>
        <dbReference type="Proteomes" id="UP000016887"/>
    </source>
</evidence>
<dbReference type="OrthoDB" id="376789at2157"/>
<dbReference type="RefSeq" id="WP_022541618.1">
    <property type="nucleotide sequence ID" value="NC_022521.1"/>
</dbReference>
<dbReference type="KEGG" id="acj:ACAM_0876"/>
<gene>
    <name evidence="1" type="ORF">ACAM_0876</name>
</gene>
<name>U3TE80_9CREN</name>
<dbReference type="Proteomes" id="UP000016887">
    <property type="component" value="Chromosome"/>
</dbReference>
<protein>
    <submittedName>
        <fullName evidence="1">Uncharacterized protein</fullName>
    </submittedName>
</protein>
<accession>U3TE80</accession>
<dbReference type="GeneID" id="17110249"/>
<dbReference type="AlphaFoldDB" id="U3TE80"/>
<organism evidence="1 2">
    <name type="scientific">Aeropyrum camini SY1 = JCM 12091</name>
    <dbReference type="NCBI Taxonomy" id="1198449"/>
    <lineage>
        <taxon>Archaea</taxon>
        <taxon>Thermoproteota</taxon>
        <taxon>Thermoprotei</taxon>
        <taxon>Desulfurococcales</taxon>
        <taxon>Desulfurococcaceae</taxon>
        <taxon>Aeropyrum</taxon>
    </lineage>
</organism>